<evidence type="ECO:0000256" key="2">
    <source>
        <dbReference type="ARBA" id="ARBA00022475"/>
    </source>
</evidence>
<dbReference type="PROSITE" id="PS51779">
    <property type="entry name" value="POTRA"/>
    <property type="match status" value="1"/>
</dbReference>
<comment type="caution">
    <text evidence="11">The sequence shown here is derived from an EMBL/GenBank/DDBJ whole genome shotgun (WGS) entry which is preliminary data.</text>
</comment>
<dbReference type="GO" id="GO:0090529">
    <property type="term" value="P:cell septum assembly"/>
    <property type="evidence" value="ECO:0007669"/>
    <property type="project" value="InterPro"/>
</dbReference>
<dbReference type="EMBL" id="DWWJ01000190">
    <property type="protein sequence ID" value="HJC41901.1"/>
    <property type="molecule type" value="Genomic_DNA"/>
</dbReference>
<feature type="transmembrane region" description="Helical" evidence="9">
    <location>
        <begin position="20"/>
        <end position="41"/>
    </location>
</feature>
<dbReference type="AlphaFoldDB" id="A0A9D2P042"/>
<evidence type="ECO:0000256" key="3">
    <source>
        <dbReference type="ARBA" id="ARBA00022519"/>
    </source>
</evidence>
<dbReference type="PANTHER" id="PTHR35851">
    <property type="entry name" value="CELL DIVISION PROTEIN FTSQ"/>
    <property type="match status" value="1"/>
</dbReference>
<evidence type="ECO:0000259" key="10">
    <source>
        <dbReference type="PROSITE" id="PS51779"/>
    </source>
</evidence>
<dbReference type="Pfam" id="PF08478">
    <property type="entry name" value="POTRA_1"/>
    <property type="match status" value="1"/>
</dbReference>
<keyword evidence="6 9" id="KW-1133">Transmembrane helix</keyword>
<evidence type="ECO:0000256" key="1">
    <source>
        <dbReference type="ARBA" id="ARBA00004370"/>
    </source>
</evidence>
<dbReference type="InterPro" id="IPR005548">
    <property type="entry name" value="Cell_div_FtsQ/DivIB_C"/>
</dbReference>
<proteinExistence type="predicted"/>
<evidence type="ECO:0000256" key="8">
    <source>
        <dbReference type="ARBA" id="ARBA00023306"/>
    </source>
</evidence>
<evidence type="ECO:0000256" key="5">
    <source>
        <dbReference type="ARBA" id="ARBA00022692"/>
    </source>
</evidence>
<name>A0A9D2P042_9FIRM</name>
<sequence>MASRRSNKRKRRRRGRFGFLYKLLSLVIILVVVAAGCVVFFRVEEITVDGESKYTAEEIIAASGVEQGDNLFLINRAGTAQKIYTALPYVDDVSIRPALPDGLVIHITERIPTAVIQGGEGWWIIDKKGMIVEAVSSGTQEGLARVTGLTALLPAVGTKVAVEDAETFRLESLLELLTAMEEWNMVGKVSEIDLSSSANLLMDYDGRFTVRIPMSADFSRKLRALDAVLQELQPNESGTIDLTREDEVRVIPDYGGN</sequence>
<dbReference type="InterPro" id="IPR034746">
    <property type="entry name" value="POTRA"/>
</dbReference>
<evidence type="ECO:0000256" key="6">
    <source>
        <dbReference type="ARBA" id="ARBA00022989"/>
    </source>
</evidence>
<dbReference type="Gene3D" id="3.10.20.310">
    <property type="entry name" value="membrane protein fhac"/>
    <property type="match status" value="1"/>
</dbReference>
<reference evidence="11" key="1">
    <citation type="journal article" date="2021" name="PeerJ">
        <title>Extensive microbial diversity within the chicken gut microbiome revealed by metagenomics and culture.</title>
        <authorList>
            <person name="Gilroy R."/>
            <person name="Ravi A."/>
            <person name="Getino M."/>
            <person name="Pursley I."/>
            <person name="Horton D.L."/>
            <person name="Alikhan N.F."/>
            <person name="Baker D."/>
            <person name="Gharbi K."/>
            <person name="Hall N."/>
            <person name="Watson M."/>
            <person name="Adriaenssens E.M."/>
            <person name="Foster-Nyarko E."/>
            <person name="Jarju S."/>
            <person name="Secka A."/>
            <person name="Antonio M."/>
            <person name="Oren A."/>
            <person name="Chaudhuri R.R."/>
            <person name="La Ragione R."/>
            <person name="Hildebrand F."/>
            <person name="Pallen M.J."/>
        </authorList>
    </citation>
    <scope>NUCLEOTIDE SEQUENCE</scope>
    <source>
        <strain evidence="11">CHK186-1790</strain>
    </source>
</reference>
<evidence type="ECO:0000313" key="11">
    <source>
        <dbReference type="EMBL" id="HJC41901.1"/>
    </source>
</evidence>
<dbReference type="PANTHER" id="PTHR35851:SF1">
    <property type="entry name" value="CELL DIVISION PROTEIN FTSQ"/>
    <property type="match status" value="1"/>
</dbReference>
<protein>
    <submittedName>
        <fullName evidence="11">FtsQ-type POTRA domain-containing protein</fullName>
    </submittedName>
</protein>
<gene>
    <name evidence="11" type="ORF">H9701_10185</name>
</gene>
<evidence type="ECO:0000256" key="7">
    <source>
        <dbReference type="ARBA" id="ARBA00023136"/>
    </source>
</evidence>
<keyword evidence="7 9" id="KW-0472">Membrane</keyword>
<accession>A0A9D2P042</accession>
<reference evidence="11" key="2">
    <citation type="submission" date="2021-04" db="EMBL/GenBank/DDBJ databases">
        <authorList>
            <person name="Gilroy R."/>
        </authorList>
    </citation>
    <scope>NUCLEOTIDE SEQUENCE</scope>
    <source>
        <strain evidence="11">CHK186-1790</strain>
    </source>
</reference>
<evidence type="ECO:0000256" key="4">
    <source>
        <dbReference type="ARBA" id="ARBA00022618"/>
    </source>
</evidence>
<evidence type="ECO:0000256" key="9">
    <source>
        <dbReference type="SAM" id="Phobius"/>
    </source>
</evidence>
<keyword evidence="8" id="KW-0131">Cell cycle</keyword>
<dbReference type="Pfam" id="PF03799">
    <property type="entry name" value="FtsQ_DivIB_C"/>
    <property type="match status" value="1"/>
</dbReference>
<dbReference type="InterPro" id="IPR013685">
    <property type="entry name" value="POTRA_FtsQ_type"/>
</dbReference>
<comment type="subcellular location">
    <subcellularLocation>
        <location evidence="1">Membrane</location>
    </subcellularLocation>
</comment>
<keyword evidence="5 9" id="KW-0812">Transmembrane</keyword>
<organism evidence="11 12">
    <name type="scientific">Candidatus Intestinimonas pullistercoris</name>
    <dbReference type="NCBI Taxonomy" id="2838623"/>
    <lineage>
        <taxon>Bacteria</taxon>
        <taxon>Bacillati</taxon>
        <taxon>Bacillota</taxon>
        <taxon>Clostridia</taxon>
        <taxon>Eubacteriales</taxon>
        <taxon>Intestinimonas</taxon>
    </lineage>
</organism>
<dbReference type="Proteomes" id="UP000823882">
    <property type="component" value="Unassembled WGS sequence"/>
</dbReference>
<keyword evidence="4" id="KW-0132">Cell division</keyword>
<evidence type="ECO:0000313" key="12">
    <source>
        <dbReference type="Proteomes" id="UP000823882"/>
    </source>
</evidence>
<keyword evidence="2" id="KW-1003">Cell membrane</keyword>
<keyword evidence="3" id="KW-0997">Cell inner membrane</keyword>
<dbReference type="GO" id="GO:0016020">
    <property type="term" value="C:membrane"/>
    <property type="evidence" value="ECO:0007669"/>
    <property type="project" value="UniProtKB-SubCell"/>
</dbReference>
<dbReference type="InterPro" id="IPR026579">
    <property type="entry name" value="FtsQ"/>
</dbReference>
<feature type="domain" description="POTRA" evidence="10">
    <location>
        <begin position="41"/>
        <end position="110"/>
    </location>
</feature>